<dbReference type="AlphaFoldDB" id="A0A2P2IUG5"/>
<protein>
    <submittedName>
        <fullName evidence="2">Uncharacterized protein</fullName>
    </submittedName>
</protein>
<feature type="compositionally biased region" description="Polar residues" evidence="1">
    <location>
        <begin position="8"/>
        <end position="20"/>
    </location>
</feature>
<feature type="region of interest" description="Disordered" evidence="1">
    <location>
        <begin position="1"/>
        <end position="20"/>
    </location>
</feature>
<accession>A0A2P2IUG5</accession>
<organism evidence="2">
    <name type="scientific">Rhizophora mucronata</name>
    <name type="common">Asiatic mangrove</name>
    <dbReference type="NCBI Taxonomy" id="61149"/>
    <lineage>
        <taxon>Eukaryota</taxon>
        <taxon>Viridiplantae</taxon>
        <taxon>Streptophyta</taxon>
        <taxon>Embryophyta</taxon>
        <taxon>Tracheophyta</taxon>
        <taxon>Spermatophyta</taxon>
        <taxon>Magnoliopsida</taxon>
        <taxon>eudicotyledons</taxon>
        <taxon>Gunneridae</taxon>
        <taxon>Pentapetalae</taxon>
        <taxon>rosids</taxon>
        <taxon>fabids</taxon>
        <taxon>Malpighiales</taxon>
        <taxon>Rhizophoraceae</taxon>
        <taxon>Rhizophora</taxon>
    </lineage>
</organism>
<evidence type="ECO:0000313" key="2">
    <source>
        <dbReference type="EMBL" id="MBW84817.1"/>
    </source>
</evidence>
<sequence>MFPVGADMSSTSTKWAMSDY</sequence>
<reference evidence="2" key="1">
    <citation type="submission" date="2018-02" db="EMBL/GenBank/DDBJ databases">
        <title>Rhizophora mucronata_Transcriptome.</title>
        <authorList>
            <person name="Meera S.P."/>
            <person name="Sreeshan A."/>
            <person name="Augustine A."/>
        </authorList>
    </citation>
    <scope>NUCLEOTIDE SEQUENCE</scope>
    <source>
        <tissue evidence="2">Leaf</tissue>
    </source>
</reference>
<dbReference type="EMBL" id="GGEC01004334">
    <property type="protein sequence ID" value="MBW84817.1"/>
    <property type="molecule type" value="Transcribed_RNA"/>
</dbReference>
<name>A0A2P2IUG5_RHIMU</name>
<evidence type="ECO:0000256" key="1">
    <source>
        <dbReference type="SAM" id="MobiDB-lite"/>
    </source>
</evidence>
<proteinExistence type="predicted"/>